<accession>A0ABQ8MY38</accession>
<proteinExistence type="predicted"/>
<name>A0ABQ8MY38_LABRO</name>
<dbReference type="PANTHER" id="PTHR36542:SF2">
    <property type="entry name" value="GIG2-LIKE PROTEIN DRED-RELATED"/>
    <property type="match status" value="1"/>
</dbReference>
<protein>
    <submittedName>
        <fullName evidence="1">Poly [ADP-ribose] polymerase tankyrase</fullName>
    </submittedName>
</protein>
<keyword evidence="2" id="KW-1185">Reference proteome</keyword>
<reference evidence="1 2" key="1">
    <citation type="submission" date="2022-01" db="EMBL/GenBank/DDBJ databases">
        <title>A high-quality chromosome-level genome assembly of rohu carp, Labeo rohita.</title>
        <authorList>
            <person name="Arick M.A. II"/>
            <person name="Hsu C.-Y."/>
            <person name="Magbanua Z."/>
            <person name="Pechanova O."/>
            <person name="Grover C."/>
            <person name="Miller E."/>
            <person name="Thrash A."/>
            <person name="Ezzel L."/>
            <person name="Alam S."/>
            <person name="Benzie J."/>
            <person name="Hamilton M."/>
            <person name="Karsi A."/>
            <person name="Lawrence M.L."/>
            <person name="Peterson D.G."/>
        </authorList>
    </citation>
    <scope>NUCLEOTIDE SEQUENCE [LARGE SCALE GENOMIC DNA]</scope>
    <source>
        <strain evidence="2">BAU-BD-2019</strain>
        <tissue evidence="1">Blood</tissue>
    </source>
</reference>
<evidence type="ECO:0000313" key="2">
    <source>
        <dbReference type="Proteomes" id="UP000830375"/>
    </source>
</evidence>
<dbReference type="PANTHER" id="PTHR36542">
    <property type="entry name" value="GIG2-LIKE PROTEIN DRED-RELATED"/>
    <property type="match status" value="1"/>
</dbReference>
<gene>
    <name evidence="1" type="ORF">H4Q32_004337</name>
</gene>
<dbReference type="Gene3D" id="3.90.175.10">
    <property type="entry name" value="Diphtheria Toxin, domain 1"/>
    <property type="match status" value="3"/>
</dbReference>
<comment type="caution">
    <text evidence="1">The sequence shown here is derived from an EMBL/GenBank/DDBJ whole genome shotgun (WGS) entry which is preliminary data.</text>
</comment>
<dbReference type="EMBL" id="JACTAM010000002">
    <property type="protein sequence ID" value="KAI2667764.1"/>
    <property type="molecule type" value="Genomic_DNA"/>
</dbReference>
<dbReference type="SUPFAM" id="SSF56399">
    <property type="entry name" value="ADP-ribosylation"/>
    <property type="match status" value="3"/>
</dbReference>
<dbReference type="Proteomes" id="UP000830375">
    <property type="component" value="Unassembled WGS sequence"/>
</dbReference>
<evidence type="ECO:0000313" key="1">
    <source>
        <dbReference type="EMBL" id="KAI2667764.1"/>
    </source>
</evidence>
<organism evidence="1 2">
    <name type="scientific">Labeo rohita</name>
    <name type="common">Indian major carp</name>
    <name type="synonym">Cyprinus rohita</name>
    <dbReference type="NCBI Taxonomy" id="84645"/>
    <lineage>
        <taxon>Eukaryota</taxon>
        <taxon>Metazoa</taxon>
        <taxon>Chordata</taxon>
        <taxon>Craniata</taxon>
        <taxon>Vertebrata</taxon>
        <taxon>Euteleostomi</taxon>
        <taxon>Actinopterygii</taxon>
        <taxon>Neopterygii</taxon>
        <taxon>Teleostei</taxon>
        <taxon>Ostariophysi</taxon>
        <taxon>Cypriniformes</taxon>
        <taxon>Cyprinidae</taxon>
        <taxon>Labeoninae</taxon>
        <taxon>Labeonini</taxon>
        <taxon>Labeo</taxon>
    </lineage>
</organism>
<sequence>MFRTSVIVTSSCSCCMCPECFCTDIQPNWHKGRQSYIMYHGTTMLNAIRIMTEGFSPSFDGMLGPGVYVTRSFEKASRYPLHSNGEMLAVLRLSVRVGRVKKINYQGHPLQKTWHEHGYDTAWVPPNCGMVNSGLEENCVYDPKLPTLDLCISTVSPTGILVLKGSQVVIIMFGYPLIIKYMNTLLRALVTVHAMGDYNYYKYPGRRKYIMYHGTTMRRALRIQREGFKRSSDGMLGPGVYLSRDIDKASHYPKDDRGQQLAIIRVEVRVGKVKRIDYQGHPLQKTWYQHGYDTAWVPANCGMVPSGLEEDCVYEPWRIKPISSKRLTSSALISVNAMGDNGFGNGIQHFPGRRTYIMYHGTTMEAALKIQSEGFRRSSDGMLGPGVYVSRSKEKASRYPLNAGGERLAILKLSVRVGKVKRIDYQGHPLQKTWHEHGYDTAWVPANCGMVQSGLEEDCVYDPSRISCSEYCECHGKWHSKTEEAVSWKENIHHTILGGKVKKIDYHGHPLQKTWYQHGYDTAWVPPNCGMVPSGLEEDCVYDPNRITVLDIISTISFVELCKRN</sequence>